<dbReference type="Pfam" id="PF23322">
    <property type="entry name" value="PPIase_AIP"/>
    <property type="match status" value="1"/>
</dbReference>
<dbReference type="SUPFAM" id="SSF48452">
    <property type="entry name" value="TPR-like"/>
    <property type="match status" value="1"/>
</dbReference>
<evidence type="ECO:0000256" key="1">
    <source>
        <dbReference type="ARBA" id="ARBA00004496"/>
    </source>
</evidence>
<proteinExistence type="predicted"/>
<evidence type="ECO:0000313" key="8">
    <source>
        <dbReference type="Proteomes" id="UP000243686"/>
    </source>
</evidence>
<keyword evidence="4" id="KW-0802">TPR repeat</keyword>
<dbReference type="PANTHER" id="PTHR11242">
    <property type="entry name" value="ARYL HYDROCARBON RECEPTOR INTERACTING PROTEIN RELATED"/>
    <property type="match status" value="1"/>
</dbReference>
<gene>
    <name evidence="7" type="ORF">X801_07496</name>
</gene>
<reference evidence="7 8" key="1">
    <citation type="submission" date="2015-03" db="EMBL/GenBank/DDBJ databases">
        <title>Draft genome of the nematode, Opisthorchis viverrini.</title>
        <authorList>
            <person name="Mitreva M."/>
        </authorList>
    </citation>
    <scope>NUCLEOTIDE SEQUENCE [LARGE SCALE GENOMIC DNA]</scope>
    <source>
        <strain evidence="7">Khon Kaen</strain>
    </source>
</reference>
<protein>
    <recommendedName>
        <fullName evidence="6">AIP/AIPL N-terminal FKBP-type PPIase domain-containing protein</fullName>
    </recommendedName>
</protein>
<comment type="subcellular location">
    <subcellularLocation>
        <location evidence="1">Cytoplasm</location>
    </subcellularLocation>
</comment>
<accession>A0A1S8WQF8</accession>
<keyword evidence="8" id="KW-1185">Reference proteome</keyword>
<feature type="compositionally biased region" description="Polar residues" evidence="5">
    <location>
        <begin position="310"/>
        <end position="328"/>
    </location>
</feature>
<evidence type="ECO:0000256" key="2">
    <source>
        <dbReference type="ARBA" id="ARBA00022490"/>
    </source>
</evidence>
<keyword evidence="3" id="KW-0677">Repeat</keyword>
<dbReference type="EMBL" id="KV896778">
    <property type="protein sequence ID" value="OON16688.1"/>
    <property type="molecule type" value="Genomic_DNA"/>
</dbReference>
<dbReference type="SUPFAM" id="SSF54534">
    <property type="entry name" value="FKBP-like"/>
    <property type="match status" value="1"/>
</dbReference>
<sequence length="328" mass="36679">MEKKLKKHTHRSDGKCCQPELIETLSTALKNWKTTEATDSSKKSAKPVNSGDGVARNIEKHILHGSAGVIPPGCEAPGGGLAYPKESKFVFHYRIRKVDDDHTVLDDTRKYGKSMELYSGKEFQLDFWEHCLGTMLPGEVASFLVPPERLLAFPAVNKKLRDYMLDKKGHAVKHCCGLMSLQEQGGLGYPDLDELMMKPEPLEFIFELLRTFGKLTVFYPCSTQQYYAAIESTSEALSRDPKNVKALYRRSKAYSETWDLDLSAADLRKVADLMPDMTAAVNVELQALEAKRAEQALKERRLLAGKLSARSPSSPPTDQVQSKPKITN</sequence>
<evidence type="ECO:0000256" key="4">
    <source>
        <dbReference type="ARBA" id="ARBA00022803"/>
    </source>
</evidence>
<evidence type="ECO:0000256" key="5">
    <source>
        <dbReference type="SAM" id="MobiDB-lite"/>
    </source>
</evidence>
<dbReference type="PANTHER" id="PTHR11242:SF0">
    <property type="entry name" value="TPR_REGION DOMAIN-CONTAINING PROTEIN"/>
    <property type="match status" value="1"/>
</dbReference>
<dbReference type="Gene3D" id="3.10.50.40">
    <property type="match status" value="1"/>
</dbReference>
<dbReference type="InterPro" id="IPR056277">
    <property type="entry name" value="PPIase_AIP"/>
</dbReference>
<feature type="region of interest" description="Disordered" evidence="5">
    <location>
        <begin position="304"/>
        <end position="328"/>
    </location>
</feature>
<organism evidence="7 8">
    <name type="scientific">Opisthorchis viverrini</name>
    <name type="common">Southeast Asian liver fluke</name>
    <dbReference type="NCBI Taxonomy" id="6198"/>
    <lineage>
        <taxon>Eukaryota</taxon>
        <taxon>Metazoa</taxon>
        <taxon>Spiralia</taxon>
        <taxon>Lophotrochozoa</taxon>
        <taxon>Platyhelminthes</taxon>
        <taxon>Trematoda</taxon>
        <taxon>Digenea</taxon>
        <taxon>Opisthorchiida</taxon>
        <taxon>Opisthorchiata</taxon>
        <taxon>Opisthorchiidae</taxon>
        <taxon>Opisthorchis</taxon>
    </lineage>
</organism>
<dbReference type="Proteomes" id="UP000243686">
    <property type="component" value="Unassembled WGS sequence"/>
</dbReference>
<dbReference type="GO" id="GO:0003755">
    <property type="term" value="F:peptidyl-prolyl cis-trans isomerase activity"/>
    <property type="evidence" value="ECO:0007669"/>
    <property type="project" value="InterPro"/>
</dbReference>
<name>A0A1S8WQF8_OPIVI</name>
<feature type="domain" description="AIP/AIPL N-terminal FKBP-type PPIase" evidence="6">
    <location>
        <begin position="56"/>
        <end position="209"/>
    </location>
</feature>
<dbReference type="GO" id="GO:0005737">
    <property type="term" value="C:cytoplasm"/>
    <property type="evidence" value="ECO:0007669"/>
    <property type="project" value="UniProtKB-SubCell"/>
</dbReference>
<evidence type="ECO:0000256" key="3">
    <source>
        <dbReference type="ARBA" id="ARBA00022737"/>
    </source>
</evidence>
<dbReference type="AlphaFoldDB" id="A0A1S8WQF8"/>
<evidence type="ECO:0000259" key="6">
    <source>
        <dbReference type="Pfam" id="PF23322"/>
    </source>
</evidence>
<dbReference type="InterPro" id="IPR039663">
    <property type="entry name" value="AIP/AIPL1/TTC9"/>
</dbReference>
<keyword evidence="2" id="KW-0963">Cytoplasm</keyword>
<dbReference type="Gene3D" id="1.25.40.10">
    <property type="entry name" value="Tetratricopeptide repeat domain"/>
    <property type="match status" value="1"/>
</dbReference>
<dbReference type="InterPro" id="IPR011990">
    <property type="entry name" value="TPR-like_helical_dom_sf"/>
</dbReference>
<dbReference type="InterPro" id="IPR046357">
    <property type="entry name" value="PPIase_dom_sf"/>
</dbReference>
<evidence type="ECO:0000313" key="7">
    <source>
        <dbReference type="EMBL" id="OON16688.1"/>
    </source>
</evidence>